<comment type="caution">
    <text evidence="12">The sequence shown here is derived from an EMBL/GenBank/DDBJ whole genome shotgun (WGS) entry which is preliminary data.</text>
</comment>
<dbReference type="GO" id="GO:0005886">
    <property type="term" value="C:plasma membrane"/>
    <property type="evidence" value="ECO:0007669"/>
    <property type="project" value="UniProtKB-SubCell"/>
</dbReference>
<feature type="compositionally biased region" description="Pro residues" evidence="9">
    <location>
        <begin position="430"/>
        <end position="448"/>
    </location>
</feature>
<dbReference type="SUPFAM" id="SSF52172">
    <property type="entry name" value="CheY-like"/>
    <property type="match status" value="1"/>
</dbReference>
<dbReference type="PANTHER" id="PTHR43547">
    <property type="entry name" value="TWO-COMPONENT HISTIDINE KINASE"/>
    <property type="match status" value="1"/>
</dbReference>
<dbReference type="InterPro" id="IPR011006">
    <property type="entry name" value="CheY-like_superfamily"/>
</dbReference>
<dbReference type="InterPro" id="IPR004358">
    <property type="entry name" value="Sig_transdc_His_kin-like_C"/>
</dbReference>
<dbReference type="Gene3D" id="1.10.287.130">
    <property type="match status" value="1"/>
</dbReference>
<dbReference type="GO" id="GO:0000155">
    <property type="term" value="F:phosphorelay sensor kinase activity"/>
    <property type="evidence" value="ECO:0007669"/>
    <property type="project" value="InterPro"/>
</dbReference>
<feature type="modified residue" description="4-aspartylphosphate" evidence="7">
    <location>
        <position position="72"/>
    </location>
</feature>
<dbReference type="SUPFAM" id="SSF47384">
    <property type="entry name" value="Homodimeric domain of signal transducing histidine kinase"/>
    <property type="match status" value="1"/>
</dbReference>
<dbReference type="PRINTS" id="PR00344">
    <property type="entry name" value="BCTRLSENSOR"/>
</dbReference>
<keyword evidence="4 7" id="KW-0597">Phosphoprotein</keyword>
<evidence type="ECO:0000256" key="8">
    <source>
        <dbReference type="SAM" id="Coils"/>
    </source>
</evidence>
<comment type="catalytic activity">
    <reaction evidence="1">
        <text>ATP + protein L-histidine = ADP + protein N-phospho-L-histidine.</text>
        <dbReference type="EC" id="2.7.13.3"/>
    </reaction>
</comment>
<dbReference type="PROSITE" id="PS50110">
    <property type="entry name" value="RESPONSE_REGULATORY"/>
    <property type="match status" value="1"/>
</dbReference>
<organism evidence="12 13">
    <name type="scientific">Ramlibacter rhizophilus</name>
    <dbReference type="NCBI Taxonomy" id="1781167"/>
    <lineage>
        <taxon>Bacteria</taxon>
        <taxon>Pseudomonadati</taxon>
        <taxon>Pseudomonadota</taxon>
        <taxon>Betaproteobacteria</taxon>
        <taxon>Burkholderiales</taxon>
        <taxon>Comamonadaceae</taxon>
        <taxon>Ramlibacter</taxon>
    </lineage>
</organism>
<dbReference type="SMART" id="SM00448">
    <property type="entry name" value="REC"/>
    <property type="match status" value="1"/>
</dbReference>
<dbReference type="SUPFAM" id="SSF55874">
    <property type="entry name" value="ATPase domain of HSP90 chaperone/DNA topoisomerase II/histidine kinase"/>
    <property type="match status" value="1"/>
</dbReference>
<dbReference type="Proteomes" id="UP000297564">
    <property type="component" value="Unassembled WGS sequence"/>
</dbReference>
<evidence type="ECO:0000256" key="4">
    <source>
        <dbReference type="ARBA" id="ARBA00022553"/>
    </source>
</evidence>
<dbReference type="InterPro" id="IPR003661">
    <property type="entry name" value="HisK_dim/P_dom"/>
</dbReference>
<dbReference type="InterPro" id="IPR036097">
    <property type="entry name" value="HisK_dim/P_sf"/>
</dbReference>
<name>A0A4Z0BI14_9BURK</name>
<feature type="region of interest" description="Disordered" evidence="9">
    <location>
        <begin position="424"/>
        <end position="448"/>
    </location>
</feature>
<dbReference type="InterPro" id="IPR001789">
    <property type="entry name" value="Sig_transdc_resp-reg_receiver"/>
</dbReference>
<feature type="coiled-coil region" evidence="8">
    <location>
        <begin position="139"/>
        <end position="208"/>
    </location>
</feature>
<accession>A0A4Z0BI14</accession>
<reference evidence="12 13" key="1">
    <citation type="submission" date="2019-03" db="EMBL/GenBank/DDBJ databases">
        <title>Ramlibacter rhizophilus CCTCC AB2015357, whole genome shotgun sequence.</title>
        <authorList>
            <person name="Zhang X."/>
            <person name="Feng G."/>
            <person name="Zhu H."/>
        </authorList>
    </citation>
    <scope>NUCLEOTIDE SEQUENCE [LARGE SCALE GENOMIC DNA]</scope>
    <source>
        <strain evidence="12 13">CCTCC AB2015357</strain>
    </source>
</reference>
<keyword evidence="13" id="KW-1185">Reference proteome</keyword>
<evidence type="ECO:0000259" key="11">
    <source>
        <dbReference type="PROSITE" id="PS50110"/>
    </source>
</evidence>
<keyword evidence="8" id="KW-0175">Coiled coil</keyword>
<dbReference type="Pfam" id="PF02518">
    <property type="entry name" value="HATPase_c"/>
    <property type="match status" value="1"/>
</dbReference>
<gene>
    <name evidence="12" type="ORF">EZ242_18600</name>
</gene>
<dbReference type="PANTHER" id="PTHR43547:SF2">
    <property type="entry name" value="HYBRID SIGNAL TRANSDUCTION HISTIDINE KINASE C"/>
    <property type="match status" value="1"/>
</dbReference>
<dbReference type="Pfam" id="PF00512">
    <property type="entry name" value="HisKA"/>
    <property type="match status" value="1"/>
</dbReference>
<dbReference type="RefSeq" id="WP_135286694.1">
    <property type="nucleotide sequence ID" value="NZ_SMLL01000007.1"/>
</dbReference>
<dbReference type="InterPro" id="IPR036890">
    <property type="entry name" value="HATPase_C_sf"/>
</dbReference>
<evidence type="ECO:0000256" key="6">
    <source>
        <dbReference type="ARBA" id="ARBA00022777"/>
    </source>
</evidence>
<dbReference type="Gene3D" id="3.30.565.10">
    <property type="entry name" value="Histidine kinase-like ATPase, C-terminal domain"/>
    <property type="match status" value="1"/>
</dbReference>
<evidence type="ECO:0000313" key="13">
    <source>
        <dbReference type="Proteomes" id="UP000297564"/>
    </source>
</evidence>
<dbReference type="PROSITE" id="PS50109">
    <property type="entry name" value="HIS_KIN"/>
    <property type="match status" value="1"/>
</dbReference>
<sequence>MPSHCDDTNKAAAIEPVDARPVNILIVDDEPRNLTVLESILDQPDYRLVRANSGDEALLALMADQFAVLVLDIRMPGMSGFELAQMVKERRRTARVPIIFLTAYYNEDQHMLEGYGSGAVDYLHKPVNPAVLRSKVAVFAELYRQGRELEQINRRLEEEVAERRRTEMRLQELNETLDRRVTERTRALNDSEAQLRQASRRKDEFLATLAHELRNPLAPVRSALHLLRLTSSGDARQVRATQVMERQVQLMTRLIDDLMDVGRITQGKIELQQEMLEIGTVIQDAIEMVQPLITELEHELVVRRPPEAVLLKVDRTRMAQVLLNLLHNAAKYMDPRGLIDLTVSLQEASVQLSVRDRGVGIPPDRLGEVFELFSQVESTLSRARGGLGIGLALTQRLVALHGGSIEAFSEGSGHGSEFVVRLPLSSVPSPADPAPAPHPRRPAPLPGS</sequence>
<dbReference type="InterPro" id="IPR003594">
    <property type="entry name" value="HATPase_dom"/>
</dbReference>
<comment type="subcellular location">
    <subcellularLocation>
        <location evidence="2">Cell inner membrane</location>
        <topology evidence="2">Multi-pass membrane protein</topology>
    </subcellularLocation>
</comment>
<dbReference type="EC" id="2.7.13.3" evidence="3"/>
<evidence type="ECO:0000313" key="12">
    <source>
        <dbReference type="EMBL" id="TFY97528.1"/>
    </source>
</evidence>
<dbReference type="EMBL" id="SMLL01000007">
    <property type="protein sequence ID" value="TFY97528.1"/>
    <property type="molecule type" value="Genomic_DNA"/>
</dbReference>
<evidence type="ECO:0000256" key="5">
    <source>
        <dbReference type="ARBA" id="ARBA00022679"/>
    </source>
</evidence>
<keyword evidence="5" id="KW-0808">Transferase</keyword>
<evidence type="ECO:0000259" key="10">
    <source>
        <dbReference type="PROSITE" id="PS50109"/>
    </source>
</evidence>
<dbReference type="OrthoDB" id="9812260at2"/>
<dbReference type="AlphaFoldDB" id="A0A4Z0BI14"/>
<dbReference type="CDD" id="cd00082">
    <property type="entry name" value="HisKA"/>
    <property type="match status" value="1"/>
</dbReference>
<evidence type="ECO:0000256" key="1">
    <source>
        <dbReference type="ARBA" id="ARBA00000085"/>
    </source>
</evidence>
<evidence type="ECO:0000256" key="3">
    <source>
        <dbReference type="ARBA" id="ARBA00012438"/>
    </source>
</evidence>
<feature type="domain" description="Response regulatory" evidence="11">
    <location>
        <begin position="23"/>
        <end position="140"/>
    </location>
</feature>
<protein>
    <recommendedName>
        <fullName evidence="3">histidine kinase</fullName>
        <ecNumber evidence="3">2.7.13.3</ecNumber>
    </recommendedName>
</protein>
<dbReference type="Gene3D" id="3.40.50.2300">
    <property type="match status" value="1"/>
</dbReference>
<evidence type="ECO:0000256" key="9">
    <source>
        <dbReference type="SAM" id="MobiDB-lite"/>
    </source>
</evidence>
<dbReference type="Pfam" id="PF00072">
    <property type="entry name" value="Response_reg"/>
    <property type="match status" value="1"/>
</dbReference>
<evidence type="ECO:0000256" key="7">
    <source>
        <dbReference type="PROSITE-ProRule" id="PRU00169"/>
    </source>
</evidence>
<dbReference type="FunFam" id="3.30.565.10:FF:000006">
    <property type="entry name" value="Sensor histidine kinase WalK"/>
    <property type="match status" value="1"/>
</dbReference>
<dbReference type="SMART" id="SM00388">
    <property type="entry name" value="HisKA"/>
    <property type="match status" value="1"/>
</dbReference>
<proteinExistence type="predicted"/>
<feature type="domain" description="Histidine kinase" evidence="10">
    <location>
        <begin position="208"/>
        <end position="426"/>
    </location>
</feature>
<dbReference type="InterPro" id="IPR005467">
    <property type="entry name" value="His_kinase_dom"/>
</dbReference>
<keyword evidence="6 12" id="KW-0418">Kinase</keyword>
<dbReference type="SMART" id="SM00387">
    <property type="entry name" value="HATPase_c"/>
    <property type="match status" value="1"/>
</dbReference>
<evidence type="ECO:0000256" key="2">
    <source>
        <dbReference type="ARBA" id="ARBA00004429"/>
    </source>
</evidence>